<evidence type="ECO:0000256" key="15">
    <source>
        <dbReference type="PIRSR" id="PIRSR611782-1"/>
    </source>
</evidence>
<keyword evidence="9" id="KW-0677">Repeat</keyword>
<dbReference type="PANTHER" id="PTHR22939:SF130">
    <property type="entry name" value="PERIPLASMIC SERINE ENDOPROTEASE DEGP-LIKE-RELATED"/>
    <property type="match status" value="1"/>
</dbReference>
<keyword evidence="8" id="KW-0732">Signal</keyword>
<dbReference type="Pfam" id="PF17820">
    <property type="entry name" value="PDZ_6"/>
    <property type="match status" value="1"/>
</dbReference>
<protein>
    <recommendedName>
        <fullName evidence="6">Probable periplasmic serine endoprotease DegP-like</fullName>
        <ecNumber evidence="5">3.4.21.107</ecNumber>
    </recommendedName>
    <alternativeName>
        <fullName evidence="14">Protease Do</fullName>
    </alternativeName>
</protein>
<dbReference type="AlphaFoldDB" id="A0AA35XZP2"/>
<feature type="binding site" evidence="16">
    <location>
        <begin position="253"/>
        <end position="255"/>
    </location>
    <ligand>
        <name>substrate</name>
    </ligand>
</feature>
<dbReference type="EC" id="3.4.21.107" evidence="5"/>
<feature type="binding site" evidence="16">
    <location>
        <position position="152"/>
    </location>
    <ligand>
        <name>substrate</name>
    </ligand>
</feature>
<keyword evidence="17" id="KW-1133">Transmembrane helix</keyword>
<evidence type="ECO:0000256" key="5">
    <source>
        <dbReference type="ARBA" id="ARBA00013035"/>
    </source>
</evidence>
<name>A0AA35XZP2_METCP</name>
<dbReference type="PROSITE" id="PS50106">
    <property type="entry name" value="PDZ"/>
    <property type="match status" value="2"/>
</dbReference>
<feature type="domain" description="PDZ" evidence="18">
    <location>
        <begin position="299"/>
        <end position="365"/>
    </location>
</feature>
<evidence type="ECO:0000313" key="19">
    <source>
        <dbReference type="EMBL" id="CAI8878455.1"/>
    </source>
</evidence>
<dbReference type="Gene3D" id="2.30.42.10">
    <property type="match status" value="2"/>
</dbReference>
<evidence type="ECO:0000259" key="18">
    <source>
        <dbReference type="PROSITE" id="PS50106"/>
    </source>
</evidence>
<evidence type="ECO:0000256" key="9">
    <source>
        <dbReference type="ARBA" id="ARBA00022737"/>
    </source>
</evidence>
<dbReference type="PRINTS" id="PR00834">
    <property type="entry name" value="PROTEASES2C"/>
</dbReference>
<dbReference type="SUPFAM" id="SSF50494">
    <property type="entry name" value="Trypsin-like serine proteases"/>
    <property type="match status" value="1"/>
</dbReference>
<dbReference type="GO" id="GO:0006508">
    <property type="term" value="P:proteolysis"/>
    <property type="evidence" value="ECO:0007669"/>
    <property type="project" value="UniProtKB-KW"/>
</dbReference>
<dbReference type="InterPro" id="IPR001940">
    <property type="entry name" value="Peptidase_S1C"/>
</dbReference>
<dbReference type="SUPFAM" id="SSF50156">
    <property type="entry name" value="PDZ domain-like"/>
    <property type="match status" value="2"/>
</dbReference>
<evidence type="ECO:0000256" key="3">
    <source>
        <dbReference type="ARBA" id="ARBA00004418"/>
    </source>
</evidence>
<evidence type="ECO:0000256" key="6">
    <source>
        <dbReference type="ARBA" id="ARBA00013958"/>
    </source>
</evidence>
<dbReference type="SMART" id="SM00228">
    <property type="entry name" value="PDZ"/>
    <property type="match status" value="2"/>
</dbReference>
<comment type="catalytic activity">
    <reaction evidence="1">
        <text>Acts on substrates that are at least partially unfolded. The cleavage site P1 residue is normally between a pair of hydrophobic residues, such as Val-|-Val.</text>
        <dbReference type="EC" id="3.4.21.107"/>
    </reaction>
</comment>
<keyword evidence="11 19" id="KW-0378">Hydrolase</keyword>
<dbReference type="CDD" id="cd10839">
    <property type="entry name" value="cpPDZ1_DegP-like"/>
    <property type="match status" value="1"/>
</dbReference>
<evidence type="ECO:0000313" key="20">
    <source>
        <dbReference type="Proteomes" id="UP001158598"/>
    </source>
</evidence>
<dbReference type="FunFam" id="2.40.10.120:FF:000007">
    <property type="entry name" value="Periplasmic serine endoprotease DegP-like"/>
    <property type="match status" value="1"/>
</dbReference>
<dbReference type="EMBL" id="OX458332">
    <property type="protein sequence ID" value="CAI8878455.1"/>
    <property type="molecule type" value="Genomic_DNA"/>
</dbReference>
<evidence type="ECO:0000256" key="4">
    <source>
        <dbReference type="ARBA" id="ARBA00010541"/>
    </source>
</evidence>
<reference evidence="19" key="1">
    <citation type="submission" date="2023-03" db="EMBL/GenBank/DDBJ databases">
        <authorList>
            <person name="Pearce D."/>
        </authorList>
    </citation>
    <scope>NUCLEOTIDE SEQUENCE</scope>
    <source>
        <strain evidence="19">Mc</strain>
    </source>
</reference>
<dbReference type="PANTHER" id="PTHR22939">
    <property type="entry name" value="SERINE PROTEASE FAMILY S1C HTRA-RELATED"/>
    <property type="match status" value="1"/>
</dbReference>
<comment type="similarity">
    <text evidence="4">Belongs to the peptidase S1C family.</text>
</comment>
<comment type="function">
    <text evidence="2">Might be efficient in the degradation of transiently denatured and unfolded proteins which accumulate in the periplasm following stress conditions.</text>
</comment>
<dbReference type="Proteomes" id="UP001158598">
    <property type="component" value="Chromosome"/>
</dbReference>
<dbReference type="Gene3D" id="2.40.10.120">
    <property type="match status" value="1"/>
</dbReference>
<accession>A0AA35XZP2</accession>
<feature type="binding site" evidence="16">
    <location>
        <position position="182"/>
    </location>
    <ligand>
        <name>substrate</name>
    </ligand>
</feature>
<evidence type="ECO:0000256" key="2">
    <source>
        <dbReference type="ARBA" id="ARBA00002610"/>
    </source>
</evidence>
<proteinExistence type="inferred from homology"/>
<evidence type="ECO:0000256" key="10">
    <source>
        <dbReference type="ARBA" id="ARBA00022764"/>
    </source>
</evidence>
<comment type="subcellular location">
    <subcellularLocation>
        <location evidence="3">Periplasm</location>
    </subcellularLocation>
</comment>
<evidence type="ECO:0000256" key="14">
    <source>
        <dbReference type="ARBA" id="ARBA00032850"/>
    </source>
</evidence>
<dbReference type="InterPro" id="IPR011782">
    <property type="entry name" value="Pept_S1C_Do"/>
</dbReference>
<evidence type="ECO:0000256" key="11">
    <source>
        <dbReference type="ARBA" id="ARBA00022801"/>
    </source>
</evidence>
<keyword evidence="10" id="KW-0574">Periplasm</keyword>
<dbReference type="Pfam" id="PF13365">
    <property type="entry name" value="Trypsin_2"/>
    <property type="match status" value="1"/>
</dbReference>
<dbReference type="InterPro" id="IPR036034">
    <property type="entry name" value="PDZ_sf"/>
</dbReference>
<feature type="transmembrane region" description="Helical" evidence="17">
    <location>
        <begin position="21"/>
        <end position="42"/>
    </location>
</feature>
<keyword evidence="12" id="KW-0720">Serine protease</keyword>
<dbReference type="InterPro" id="IPR001478">
    <property type="entry name" value="PDZ"/>
</dbReference>
<keyword evidence="17" id="KW-0812">Transmembrane</keyword>
<dbReference type="Pfam" id="PF13180">
    <property type="entry name" value="PDZ_2"/>
    <property type="match status" value="1"/>
</dbReference>
<dbReference type="GO" id="GO:0004252">
    <property type="term" value="F:serine-type endopeptidase activity"/>
    <property type="evidence" value="ECO:0007669"/>
    <property type="project" value="InterPro"/>
</dbReference>
<feature type="active site" description="Charge relay system" evidence="15">
    <location>
        <position position="182"/>
    </location>
</feature>
<dbReference type="InterPro" id="IPR009003">
    <property type="entry name" value="Peptidase_S1_PA"/>
</dbReference>
<organism evidence="19 20">
    <name type="scientific">Methylococcus capsulatus</name>
    <dbReference type="NCBI Taxonomy" id="414"/>
    <lineage>
        <taxon>Bacteria</taxon>
        <taxon>Pseudomonadati</taxon>
        <taxon>Pseudomonadota</taxon>
        <taxon>Gammaproteobacteria</taxon>
        <taxon>Methylococcales</taxon>
        <taxon>Methylococcaceae</taxon>
        <taxon>Methylococcus</taxon>
    </lineage>
</organism>
<evidence type="ECO:0000256" key="13">
    <source>
        <dbReference type="ARBA" id="ARBA00023016"/>
    </source>
</evidence>
<feature type="domain" description="PDZ" evidence="18">
    <location>
        <begin position="417"/>
        <end position="494"/>
    </location>
</feature>
<dbReference type="NCBIfam" id="TIGR02037">
    <property type="entry name" value="degP_htrA_DO"/>
    <property type="match status" value="1"/>
</dbReference>
<evidence type="ECO:0000256" key="7">
    <source>
        <dbReference type="ARBA" id="ARBA00022670"/>
    </source>
</evidence>
<keyword evidence="17" id="KW-0472">Membrane</keyword>
<keyword evidence="7" id="KW-0645">Protease</keyword>
<feature type="active site" description="Charge relay system" evidence="15">
    <location>
        <position position="255"/>
    </location>
</feature>
<gene>
    <name evidence="19" type="ORF">MCNOR_3014</name>
</gene>
<dbReference type="GO" id="GO:0042597">
    <property type="term" value="C:periplasmic space"/>
    <property type="evidence" value="ECO:0007669"/>
    <property type="project" value="UniProtKB-SubCell"/>
</dbReference>
<evidence type="ECO:0000256" key="1">
    <source>
        <dbReference type="ARBA" id="ARBA00001772"/>
    </source>
</evidence>
<evidence type="ECO:0000256" key="12">
    <source>
        <dbReference type="ARBA" id="ARBA00022825"/>
    </source>
</evidence>
<sequence length="504" mass="52919">MFIQRQTPLIREEETAMPKNVMLSALIAAAILAAMGAGYVRYGGYTLVPKSDLMQPPPQAPQPPEAAAHATPSLPDFAAIVRRNGPAVVNISVTGTSRVNLPEMPQFDPNDPFGEFFRRFQPQIPRGEDAPAHGLGSGFIIRPNGLILTNAHVVNGAQEVTVKLNDRREFKARIIGIDKPTDVALLKIEAEGLPVVPLGDPARSGPGDWVVAIGSPFGFENSVTAGIISAKSRSLPEETYVPFIQTDVAVNPGNSGGPLFNLSGEVIGINSQIYSRTGGYQGLSFAIPIDVALKVEKQLLADGKVSRGRLGVGIQELNQSLAESFGLDRPTGALVDSVPNDGPAAKAGIKPGDVILSLNGQPIENSGQLPPLVADIKPGSEAKVGIWRNGKREEITVQVGEMPDTQQAAATGNGLAKGRLGLAVRPLSLEEQRAADVDGGVLVEASAGPAERAGIRPGDVILALNGHAVANPGELRELADRADKHVALLVQRGGTRIFVPLDLG</sequence>
<feature type="active site" description="Charge relay system" evidence="15">
    <location>
        <position position="152"/>
    </location>
</feature>
<dbReference type="InterPro" id="IPR041489">
    <property type="entry name" value="PDZ_6"/>
</dbReference>
<evidence type="ECO:0000256" key="8">
    <source>
        <dbReference type="ARBA" id="ARBA00022729"/>
    </source>
</evidence>
<evidence type="ECO:0000256" key="16">
    <source>
        <dbReference type="PIRSR" id="PIRSR611782-2"/>
    </source>
</evidence>
<keyword evidence="13" id="KW-0346">Stress response</keyword>
<dbReference type="FunFam" id="2.30.42.10:FF:000037">
    <property type="entry name" value="Periplasmic serine endoprotease DegP-like"/>
    <property type="match status" value="1"/>
</dbReference>
<evidence type="ECO:0000256" key="17">
    <source>
        <dbReference type="SAM" id="Phobius"/>
    </source>
</evidence>